<feature type="compositionally biased region" description="Acidic residues" evidence="1">
    <location>
        <begin position="11"/>
        <end position="28"/>
    </location>
</feature>
<keyword evidence="2" id="KW-0812">Transmembrane</keyword>
<feature type="transmembrane region" description="Helical" evidence="2">
    <location>
        <begin position="121"/>
        <end position="140"/>
    </location>
</feature>
<organism evidence="3 4">
    <name type="scientific">Nitrospina watsonii</name>
    <dbReference type="NCBI Taxonomy" id="1323948"/>
    <lineage>
        <taxon>Bacteria</taxon>
        <taxon>Pseudomonadati</taxon>
        <taxon>Nitrospinota/Tectimicrobiota group</taxon>
        <taxon>Nitrospinota</taxon>
        <taxon>Nitrospinia</taxon>
        <taxon>Nitrospinales</taxon>
        <taxon>Nitrospinaceae</taxon>
        <taxon>Nitrospina</taxon>
    </lineage>
</organism>
<protein>
    <submittedName>
        <fullName evidence="3">Uncharacterized protein</fullName>
    </submittedName>
</protein>
<keyword evidence="2" id="KW-0472">Membrane</keyword>
<evidence type="ECO:0000256" key="1">
    <source>
        <dbReference type="SAM" id="MobiDB-lite"/>
    </source>
</evidence>
<evidence type="ECO:0000256" key="2">
    <source>
        <dbReference type="SAM" id="Phobius"/>
    </source>
</evidence>
<reference evidence="3 4" key="1">
    <citation type="submission" date="2022-09" db="EMBL/GenBank/DDBJ databases">
        <authorList>
            <person name="Kop L."/>
        </authorList>
    </citation>
    <scope>NUCLEOTIDE SEQUENCE [LARGE SCALE GENOMIC DNA]</scope>
    <source>
        <strain evidence="3 4">347</strain>
    </source>
</reference>
<keyword evidence="2" id="KW-1133">Transmembrane helix</keyword>
<gene>
    <name evidence="3" type="ORF">NSPWAT_0199</name>
</gene>
<keyword evidence="4" id="KW-1185">Reference proteome</keyword>
<evidence type="ECO:0000313" key="4">
    <source>
        <dbReference type="Proteomes" id="UP001157733"/>
    </source>
</evidence>
<dbReference type="EMBL" id="OX336137">
    <property type="protein sequence ID" value="CAI2717058.1"/>
    <property type="molecule type" value="Genomic_DNA"/>
</dbReference>
<accession>A0ABM9HA81</accession>
<sequence>MRQFGVHPQGDADDDQGDCDGEEESRVDEDVEPARFLVCEVAEELFLLRRARRSGLRLRVMRDVGHENLLCGFVPHLNKIGTLPEASPLFLRESEPSKSRMSKPKINWATKRPQSQQEEGSLLFGLVFFILIGVLGYYIFSPKTYKSTIPGMSDARYNQCIQLGKEVMEARDKAEGGGSRSARESQKIWQRKYDQWARLCSMKTLHDEGYDLNGLPSSPLDWADLGK</sequence>
<feature type="region of interest" description="Disordered" evidence="1">
    <location>
        <begin position="1"/>
        <end position="28"/>
    </location>
</feature>
<evidence type="ECO:0000313" key="3">
    <source>
        <dbReference type="EMBL" id="CAI2717058.1"/>
    </source>
</evidence>
<proteinExistence type="predicted"/>
<name>A0ABM9HA81_9BACT</name>
<dbReference type="Proteomes" id="UP001157733">
    <property type="component" value="Chromosome"/>
</dbReference>